<organism evidence="16 17">
    <name type="scientific">Couchioplanes caeruleus</name>
    <dbReference type="NCBI Taxonomy" id="56438"/>
    <lineage>
        <taxon>Bacteria</taxon>
        <taxon>Bacillati</taxon>
        <taxon>Actinomycetota</taxon>
        <taxon>Actinomycetes</taxon>
        <taxon>Micromonosporales</taxon>
        <taxon>Micromonosporaceae</taxon>
        <taxon>Couchioplanes</taxon>
    </lineage>
</organism>
<dbReference type="InterPro" id="IPR023346">
    <property type="entry name" value="Lysozyme-like_dom_sf"/>
</dbReference>
<evidence type="ECO:0000256" key="12">
    <source>
        <dbReference type="ARBA" id="ARBA00034000"/>
    </source>
</evidence>
<feature type="domain" description="Glycosyl transferase family 51" evidence="15">
    <location>
        <begin position="88"/>
        <end position="269"/>
    </location>
</feature>
<evidence type="ECO:0000256" key="10">
    <source>
        <dbReference type="ARBA" id="ARBA00023268"/>
    </source>
</evidence>
<evidence type="ECO:0000256" key="6">
    <source>
        <dbReference type="ARBA" id="ARBA00022679"/>
    </source>
</evidence>
<keyword evidence="11" id="KW-0961">Cell wall biogenesis/degradation</keyword>
<evidence type="ECO:0000256" key="9">
    <source>
        <dbReference type="ARBA" id="ARBA00022984"/>
    </source>
</evidence>
<dbReference type="InterPro" id="IPR050396">
    <property type="entry name" value="Glycosyltr_51/Transpeptidase"/>
</dbReference>
<evidence type="ECO:0000256" key="13">
    <source>
        <dbReference type="ARBA" id="ARBA00049902"/>
    </source>
</evidence>
<reference evidence="16 17" key="1">
    <citation type="submission" date="2018-11" db="EMBL/GenBank/DDBJ databases">
        <title>Sequencing the genomes of 1000 actinobacteria strains.</title>
        <authorList>
            <person name="Klenk H.-P."/>
        </authorList>
    </citation>
    <scope>NUCLEOTIDE SEQUENCE [LARGE SCALE GENOMIC DNA]</scope>
    <source>
        <strain evidence="16 17">DSM 43634</strain>
    </source>
</reference>
<evidence type="ECO:0000256" key="8">
    <source>
        <dbReference type="ARBA" id="ARBA00022960"/>
    </source>
</evidence>
<keyword evidence="4" id="KW-0645">Protease</keyword>
<evidence type="ECO:0000259" key="14">
    <source>
        <dbReference type="Pfam" id="PF00905"/>
    </source>
</evidence>
<dbReference type="GO" id="GO:0009002">
    <property type="term" value="F:serine-type D-Ala-D-Ala carboxypeptidase activity"/>
    <property type="evidence" value="ECO:0007669"/>
    <property type="project" value="UniProtKB-EC"/>
</dbReference>
<dbReference type="GO" id="GO:0008658">
    <property type="term" value="F:penicillin binding"/>
    <property type="evidence" value="ECO:0007669"/>
    <property type="project" value="InterPro"/>
</dbReference>
<dbReference type="Proteomes" id="UP000271683">
    <property type="component" value="Unassembled WGS sequence"/>
</dbReference>
<dbReference type="InterPro" id="IPR036950">
    <property type="entry name" value="PBP_transglycosylase"/>
</dbReference>
<dbReference type="Gene3D" id="1.10.3810.10">
    <property type="entry name" value="Biosynthetic peptidoglycan transglycosylase-like"/>
    <property type="match status" value="1"/>
</dbReference>
<evidence type="ECO:0000256" key="2">
    <source>
        <dbReference type="ARBA" id="ARBA00007739"/>
    </source>
</evidence>
<comment type="caution">
    <text evidence="16">The sequence shown here is derived from an EMBL/GenBank/DDBJ whole genome shotgun (WGS) entry which is preliminary data.</text>
</comment>
<dbReference type="SUPFAM" id="SSF53955">
    <property type="entry name" value="Lysozyme-like"/>
    <property type="match status" value="1"/>
</dbReference>
<keyword evidence="8" id="KW-0133">Cell shape</keyword>
<dbReference type="GO" id="GO:0071555">
    <property type="term" value="P:cell wall organization"/>
    <property type="evidence" value="ECO:0007669"/>
    <property type="project" value="UniProtKB-KW"/>
</dbReference>
<dbReference type="Pfam" id="PF00905">
    <property type="entry name" value="Transpeptidase"/>
    <property type="match status" value="1"/>
</dbReference>
<dbReference type="GO" id="GO:0009252">
    <property type="term" value="P:peptidoglycan biosynthetic process"/>
    <property type="evidence" value="ECO:0007669"/>
    <property type="project" value="UniProtKB-KW"/>
</dbReference>
<comment type="similarity">
    <text evidence="1">In the C-terminal section; belongs to the transpeptidase family.</text>
</comment>
<sequence length="720" mass="77788">MANVGRVSFWTRKRDRSIFANTGSLVICGLLAGVVVAAASFPAVAMSGLAAKAGSKGFAELPTELAQQSAPQVTRIFASDGKTQIAVMYDEFRSDVPLKDISKNMQNAIIAAEDHQYYEHNGVDLKGVARAFVNNRSGGSQQGASTLTMQYVRMTLAYSAKTPQQAIDATKDSAERKLSEMKYALQVDKELGKEKILERYLNMAPFGNGAYGIYAGSQVYFKKKPKDLTVAEAALLAGMVKAPTSFDPTTPKGHPQALARRDYIIKNMQDLKMITPEEATKAKAVKLGRTTNRPGNGCVSVAKNNWGFFCDYFYRWWLSQEAFGATTYDRERQLKSGGYRVVTSLDLKAQAAARERITERIGDKNRNALLLAGVEPGTGRVRTLAANRKYKLDNPADPENKISSNPELAAQGIRGTYPNTTNPIITGGGDIVGYQSGSTFKMLAMVAALENGFGLDHSITEGNRYKSGYIIDPSSDAACPGTHFYCPENASKSLKGTFNMWSGFARSVNTYFVPLQEQVGAEKVVDVAKRFGIQFRAKSDADMANNPEAAHQWGAFTLGVSASTPLDVANAYATLAGDGMYCKPTPVQRITSANGTKLDAGQPECKRATSKEVARKALDAARCPVGDRAQLGNCGGSTEPAARPTVGHPVFGKTGTTDSFRTASLVVGTTSLVIAGYLVNPDWAGHNDFMDHNIVNPAVYRALADFMEGKPQEEFKTPDQ</sequence>
<dbReference type="SUPFAM" id="SSF56601">
    <property type="entry name" value="beta-lactamase/transpeptidase-like"/>
    <property type="match status" value="1"/>
</dbReference>
<dbReference type="FunFam" id="1.10.3810.10:FF:000001">
    <property type="entry name" value="Penicillin-binding protein 1A"/>
    <property type="match status" value="1"/>
</dbReference>
<accession>A0A3N1GBU3</accession>
<dbReference type="InterPro" id="IPR001460">
    <property type="entry name" value="PCN-bd_Tpept"/>
</dbReference>
<dbReference type="AlphaFoldDB" id="A0A3N1GBU3"/>
<keyword evidence="6" id="KW-0808">Transferase</keyword>
<dbReference type="GO" id="GO:0006508">
    <property type="term" value="P:proteolysis"/>
    <property type="evidence" value="ECO:0007669"/>
    <property type="project" value="UniProtKB-KW"/>
</dbReference>
<comment type="catalytic activity">
    <reaction evidence="12">
        <text>Preferential cleavage: (Ac)2-L-Lys-D-Ala-|-D-Ala. Also transpeptidation of peptidyl-alanyl moieties that are N-acyl substituents of D-alanine.</text>
        <dbReference type="EC" id="3.4.16.4"/>
    </reaction>
</comment>
<evidence type="ECO:0000256" key="1">
    <source>
        <dbReference type="ARBA" id="ARBA00007090"/>
    </source>
</evidence>
<dbReference type="GO" id="GO:0030288">
    <property type="term" value="C:outer membrane-bounded periplasmic space"/>
    <property type="evidence" value="ECO:0007669"/>
    <property type="project" value="TreeGrafter"/>
</dbReference>
<evidence type="ECO:0000313" key="16">
    <source>
        <dbReference type="EMBL" id="ROP27719.1"/>
    </source>
</evidence>
<keyword evidence="7" id="KW-0378">Hydrolase</keyword>
<protein>
    <submittedName>
        <fullName evidence="16">Membrane peptidoglycan carboxypeptidase</fullName>
    </submittedName>
</protein>
<dbReference type="GO" id="GO:0008955">
    <property type="term" value="F:peptidoglycan glycosyltransferase activity"/>
    <property type="evidence" value="ECO:0007669"/>
    <property type="project" value="UniProtKB-EC"/>
</dbReference>
<keyword evidence="3 16" id="KW-0121">Carboxypeptidase</keyword>
<dbReference type="GO" id="GO:0008360">
    <property type="term" value="P:regulation of cell shape"/>
    <property type="evidence" value="ECO:0007669"/>
    <property type="project" value="UniProtKB-KW"/>
</dbReference>
<dbReference type="Pfam" id="PF00912">
    <property type="entry name" value="Transgly"/>
    <property type="match status" value="1"/>
</dbReference>
<evidence type="ECO:0000256" key="4">
    <source>
        <dbReference type="ARBA" id="ARBA00022670"/>
    </source>
</evidence>
<evidence type="ECO:0000256" key="11">
    <source>
        <dbReference type="ARBA" id="ARBA00023316"/>
    </source>
</evidence>
<evidence type="ECO:0000259" key="15">
    <source>
        <dbReference type="Pfam" id="PF00912"/>
    </source>
</evidence>
<dbReference type="PANTHER" id="PTHR32282:SF33">
    <property type="entry name" value="PEPTIDOGLYCAN GLYCOSYLTRANSFERASE"/>
    <property type="match status" value="1"/>
</dbReference>
<dbReference type="InterPro" id="IPR001264">
    <property type="entry name" value="Glyco_trans_51"/>
</dbReference>
<keyword evidence="9" id="KW-0573">Peptidoglycan synthesis</keyword>
<proteinExistence type="inferred from homology"/>
<name>A0A3N1GBU3_9ACTN</name>
<evidence type="ECO:0000256" key="7">
    <source>
        <dbReference type="ARBA" id="ARBA00022801"/>
    </source>
</evidence>
<dbReference type="Gene3D" id="3.40.710.10">
    <property type="entry name" value="DD-peptidase/beta-lactamase superfamily"/>
    <property type="match status" value="1"/>
</dbReference>
<evidence type="ECO:0000313" key="17">
    <source>
        <dbReference type="Proteomes" id="UP000271683"/>
    </source>
</evidence>
<dbReference type="InterPro" id="IPR012338">
    <property type="entry name" value="Beta-lactam/transpept-like"/>
</dbReference>
<evidence type="ECO:0000256" key="5">
    <source>
        <dbReference type="ARBA" id="ARBA00022676"/>
    </source>
</evidence>
<keyword evidence="5" id="KW-0328">Glycosyltransferase</keyword>
<keyword evidence="10" id="KW-0511">Multifunctional enzyme</keyword>
<dbReference type="PANTHER" id="PTHR32282">
    <property type="entry name" value="BINDING PROTEIN TRANSPEPTIDASE, PUTATIVE-RELATED"/>
    <property type="match status" value="1"/>
</dbReference>
<evidence type="ECO:0000256" key="3">
    <source>
        <dbReference type="ARBA" id="ARBA00022645"/>
    </source>
</evidence>
<comment type="catalytic activity">
    <reaction evidence="13">
        <text>[GlcNAc-(1-&gt;4)-Mur2Ac(oyl-L-Ala-gamma-D-Glu-L-Lys-D-Ala-D-Ala)](n)-di-trans,octa-cis-undecaprenyl diphosphate + beta-D-GlcNAc-(1-&gt;4)-Mur2Ac(oyl-L-Ala-gamma-D-Glu-L-Lys-D-Ala-D-Ala)-di-trans,octa-cis-undecaprenyl diphosphate = [GlcNAc-(1-&gt;4)-Mur2Ac(oyl-L-Ala-gamma-D-Glu-L-Lys-D-Ala-D-Ala)](n+1)-di-trans,octa-cis-undecaprenyl diphosphate + di-trans,octa-cis-undecaprenyl diphosphate + H(+)</text>
        <dbReference type="Rhea" id="RHEA:23708"/>
        <dbReference type="Rhea" id="RHEA-COMP:9602"/>
        <dbReference type="Rhea" id="RHEA-COMP:9603"/>
        <dbReference type="ChEBI" id="CHEBI:15378"/>
        <dbReference type="ChEBI" id="CHEBI:58405"/>
        <dbReference type="ChEBI" id="CHEBI:60033"/>
        <dbReference type="ChEBI" id="CHEBI:78435"/>
        <dbReference type="EC" id="2.4.99.28"/>
    </reaction>
</comment>
<feature type="domain" description="Penicillin-binding protein transpeptidase" evidence="14">
    <location>
        <begin position="434"/>
        <end position="663"/>
    </location>
</feature>
<comment type="similarity">
    <text evidence="2">In the N-terminal section; belongs to the glycosyltransferase 51 family.</text>
</comment>
<dbReference type="EMBL" id="RJKL01000001">
    <property type="protein sequence ID" value="ROP27719.1"/>
    <property type="molecule type" value="Genomic_DNA"/>
</dbReference>
<gene>
    <name evidence="16" type="ORF">EDD30_0412</name>
</gene>